<evidence type="ECO:0008006" key="4">
    <source>
        <dbReference type="Google" id="ProtNLM"/>
    </source>
</evidence>
<organism evidence="2 3">
    <name type="scientific">Kiloniella litopenaei</name>
    <dbReference type="NCBI Taxonomy" id="1549748"/>
    <lineage>
        <taxon>Bacteria</taxon>
        <taxon>Pseudomonadati</taxon>
        <taxon>Pseudomonadota</taxon>
        <taxon>Alphaproteobacteria</taxon>
        <taxon>Rhodospirillales</taxon>
        <taxon>Kiloniellaceae</taxon>
        <taxon>Kiloniella</taxon>
    </lineage>
</organism>
<dbReference type="EMBL" id="LANI01000028">
    <property type="protein sequence ID" value="KKJ75705.1"/>
    <property type="molecule type" value="Genomic_DNA"/>
</dbReference>
<keyword evidence="1" id="KW-0732">Signal</keyword>
<evidence type="ECO:0000313" key="3">
    <source>
        <dbReference type="Proteomes" id="UP000034491"/>
    </source>
</evidence>
<dbReference type="AlphaFoldDB" id="A0A0M2R6T4"/>
<name>A0A0M2R6T4_9PROT</name>
<dbReference type="Proteomes" id="UP000034491">
    <property type="component" value="Unassembled WGS sequence"/>
</dbReference>
<feature type="chain" id="PRO_5005640542" description="Lipoprotein" evidence="1">
    <location>
        <begin position="26"/>
        <end position="159"/>
    </location>
</feature>
<sequence length="159" mass="17781">MMKFLNKVVCALSLVMIGFSLSANARPLTGVQDIKLNISPLGHYSKQCGLSREAFERALLGGIPEGDIRLSNSSSYWLHTRVTTVIFDTTNCVSNVEVTLYANTRYFNPATQQELSGRVEVWRAGGLYSSVSESHQVQVNNALRKVGRKLHEAWKKDQY</sequence>
<reference evidence="2 3" key="1">
    <citation type="submission" date="2015-03" db="EMBL/GenBank/DDBJ databases">
        <title>Genome sequence of Kiloniella sp. P1-1, isolated from the gut microflora of Pacific white shrimp, Penaeus vannamei.</title>
        <authorList>
            <person name="Shao Z."/>
            <person name="Wang L."/>
            <person name="Li X."/>
        </authorList>
    </citation>
    <scope>NUCLEOTIDE SEQUENCE [LARGE SCALE GENOMIC DNA]</scope>
    <source>
        <strain evidence="2 3">P1-1</strain>
    </source>
</reference>
<proteinExistence type="predicted"/>
<gene>
    <name evidence="2" type="ORF">WH95_17265</name>
</gene>
<comment type="caution">
    <text evidence="2">The sequence shown here is derived from an EMBL/GenBank/DDBJ whole genome shotgun (WGS) entry which is preliminary data.</text>
</comment>
<feature type="signal peptide" evidence="1">
    <location>
        <begin position="1"/>
        <end position="25"/>
    </location>
</feature>
<evidence type="ECO:0000256" key="1">
    <source>
        <dbReference type="SAM" id="SignalP"/>
    </source>
</evidence>
<protein>
    <recommendedName>
        <fullName evidence="4">Lipoprotein</fullName>
    </recommendedName>
</protein>
<accession>A0A0M2R6T4</accession>
<keyword evidence="3" id="KW-1185">Reference proteome</keyword>
<evidence type="ECO:0000313" key="2">
    <source>
        <dbReference type="EMBL" id="KKJ75705.1"/>
    </source>
</evidence>